<dbReference type="Proteomes" id="UP000238479">
    <property type="component" value="Chromosome 3"/>
</dbReference>
<reference evidence="1 2" key="1">
    <citation type="journal article" date="2018" name="Nat. Genet.">
        <title>The Rosa genome provides new insights in the design of modern roses.</title>
        <authorList>
            <person name="Bendahmane M."/>
        </authorList>
    </citation>
    <scope>NUCLEOTIDE SEQUENCE [LARGE SCALE GENOMIC DNA]</scope>
    <source>
        <strain evidence="2">cv. Old Blush</strain>
    </source>
</reference>
<evidence type="ECO:0000313" key="1">
    <source>
        <dbReference type="EMBL" id="PRQ43708.1"/>
    </source>
</evidence>
<accession>A0A2P6RB99</accession>
<protein>
    <submittedName>
        <fullName evidence="1">Uncharacterized protein</fullName>
    </submittedName>
</protein>
<comment type="caution">
    <text evidence="1">The sequence shown here is derived from an EMBL/GenBank/DDBJ whole genome shotgun (WGS) entry which is preliminary data.</text>
</comment>
<dbReference type="AlphaFoldDB" id="A0A2P6RB99"/>
<dbReference type="EMBL" id="PDCK01000041">
    <property type="protein sequence ID" value="PRQ43708.1"/>
    <property type="molecule type" value="Genomic_DNA"/>
</dbReference>
<dbReference type="Gramene" id="PRQ43708">
    <property type="protein sequence ID" value="PRQ43708"/>
    <property type="gene ID" value="RchiOBHm_Chr3g0471341"/>
</dbReference>
<sequence length="74" mass="8376">MHTQNRIEEAFGEEGEEVDEWGIYKAVIGGPSHGRIRGLGDGMIPPEDEENMWTLLATLAISVRAWRVRKNLNK</sequence>
<organism evidence="1 2">
    <name type="scientific">Rosa chinensis</name>
    <name type="common">China rose</name>
    <dbReference type="NCBI Taxonomy" id="74649"/>
    <lineage>
        <taxon>Eukaryota</taxon>
        <taxon>Viridiplantae</taxon>
        <taxon>Streptophyta</taxon>
        <taxon>Embryophyta</taxon>
        <taxon>Tracheophyta</taxon>
        <taxon>Spermatophyta</taxon>
        <taxon>Magnoliopsida</taxon>
        <taxon>eudicotyledons</taxon>
        <taxon>Gunneridae</taxon>
        <taxon>Pentapetalae</taxon>
        <taxon>rosids</taxon>
        <taxon>fabids</taxon>
        <taxon>Rosales</taxon>
        <taxon>Rosaceae</taxon>
        <taxon>Rosoideae</taxon>
        <taxon>Rosoideae incertae sedis</taxon>
        <taxon>Rosa</taxon>
    </lineage>
</organism>
<gene>
    <name evidence="1" type="ORF">RchiOBHm_Chr3g0471341</name>
</gene>
<proteinExistence type="predicted"/>
<keyword evidence="2" id="KW-1185">Reference proteome</keyword>
<name>A0A2P6RB99_ROSCH</name>
<evidence type="ECO:0000313" key="2">
    <source>
        <dbReference type="Proteomes" id="UP000238479"/>
    </source>
</evidence>